<dbReference type="AlphaFoldDB" id="E9HH41"/>
<dbReference type="OrthoDB" id="10432559at2759"/>
<dbReference type="InParanoid" id="E9HH41"/>
<keyword evidence="3" id="KW-1185">Reference proteome</keyword>
<organism evidence="2 3">
    <name type="scientific">Daphnia pulex</name>
    <name type="common">Water flea</name>
    <dbReference type="NCBI Taxonomy" id="6669"/>
    <lineage>
        <taxon>Eukaryota</taxon>
        <taxon>Metazoa</taxon>
        <taxon>Ecdysozoa</taxon>
        <taxon>Arthropoda</taxon>
        <taxon>Crustacea</taxon>
        <taxon>Branchiopoda</taxon>
        <taxon>Diplostraca</taxon>
        <taxon>Cladocera</taxon>
        <taxon>Anomopoda</taxon>
        <taxon>Daphniidae</taxon>
        <taxon>Daphnia</taxon>
    </lineage>
</organism>
<name>E9HH41_DAPPU</name>
<dbReference type="PhylomeDB" id="E9HH41"/>
<evidence type="ECO:0000256" key="1">
    <source>
        <dbReference type="SAM" id="MobiDB-lite"/>
    </source>
</evidence>
<dbReference type="KEGG" id="dpx:DAPPUDRAFT_301237"/>
<reference evidence="2 3" key="1">
    <citation type="journal article" date="2011" name="Science">
        <title>The ecoresponsive genome of Daphnia pulex.</title>
        <authorList>
            <person name="Colbourne J.K."/>
            <person name="Pfrender M.E."/>
            <person name="Gilbert D."/>
            <person name="Thomas W.K."/>
            <person name="Tucker A."/>
            <person name="Oakley T.H."/>
            <person name="Tokishita S."/>
            <person name="Aerts A."/>
            <person name="Arnold G.J."/>
            <person name="Basu M.K."/>
            <person name="Bauer D.J."/>
            <person name="Caceres C.E."/>
            <person name="Carmel L."/>
            <person name="Casola C."/>
            <person name="Choi J.H."/>
            <person name="Detter J.C."/>
            <person name="Dong Q."/>
            <person name="Dusheyko S."/>
            <person name="Eads B.D."/>
            <person name="Frohlich T."/>
            <person name="Geiler-Samerotte K.A."/>
            <person name="Gerlach D."/>
            <person name="Hatcher P."/>
            <person name="Jogdeo S."/>
            <person name="Krijgsveld J."/>
            <person name="Kriventseva E.V."/>
            <person name="Kultz D."/>
            <person name="Laforsch C."/>
            <person name="Lindquist E."/>
            <person name="Lopez J."/>
            <person name="Manak J.R."/>
            <person name="Muller J."/>
            <person name="Pangilinan J."/>
            <person name="Patwardhan R.P."/>
            <person name="Pitluck S."/>
            <person name="Pritham E.J."/>
            <person name="Rechtsteiner A."/>
            <person name="Rho M."/>
            <person name="Rogozin I.B."/>
            <person name="Sakarya O."/>
            <person name="Salamov A."/>
            <person name="Schaack S."/>
            <person name="Shapiro H."/>
            <person name="Shiga Y."/>
            <person name="Skalitzky C."/>
            <person name="Smith Z."/>
            <person name="Souvorov A."/>
            <person name="Sung W."/>
            <person name="Tang Z."/>
            <person name="Tsuchiya D."/>
            <person name="Tu H."/>
            <person name="Vos H."/>
            <person name="Wang M."/>
            <person name="Wolf Y.I."/>
            <person name="Yamagata H."/>
            <person name="Yamada T."/>
            <person name="Ye Y."/>
            <person name="Shaw J.R."/>
            <person name="Andrews J."/>
            <person name="Crease T.J."/>
            <person name="Tang H."/>
            <person name="Lucas S.M."/>
            <person name="Robertson H.M."/>
            <person name="Bork P."/>
            <person name="Koonin E.V."/>
            <person name="Zdobnov E.M."/>
            <person name="Grigoriev I.V."/>
            <person name="Lynch M."/>
            <person name="Boore J.L."/>
        </authorList>
    </citation>
    <scope>NUCLEOTIDE SEQUENCE [LARGE SCALE GENOMIC DNA]</scope>
</reference>
<dbReference type="HOGENOM" id="CLU_065450_8_0_1"/>
<dbReference type="EMBL" id="GL732645">
    <property type="protein sequence ID" value="EFX68947.1"/>
    <property type="molecule type" value="Genomic_DNA"/>
</dbReference>
<proteinExistence type="predicted"/>
<protein>
    <submittedName>
        <fullName evidence="2">Uncharacterized protein</fullName>
    </submittedName>
</protein>
<sequence>MNPIDGDRSVIEKKDDVSFTLSVINNGSFSESGSQTQVGPKPKDIGNVNRGSYSDPILDNTAVNWVADENGIQLPSDHLPDSPPTDGGVGKILANLKK</sequence>
<dbReference type="Proteomes" id="UP000000305">
    <property type="component" value="Unassembled WGS sequence"/>
</dbReference>
<feature type="compositionally biased region" description="Polar residues" evidence="1">
    <location>
        <begin position="28"/>
        <end position="38"/>
    </location>
</feature>
<evidence type="ECO:0000313" key="3">
    <source>
        <dbReference type="Proteomes" id="UP000000305"/>
    </source>
</evidence>
<evidence type="ECO:0000313" key="2">
    <source>
        <dbReference type="EMBL" id="EFX68947.1"/>
    </source>
</evidence>
<accession>E9HH41</accession>
<feature type="region of interest" description="Disordered" evidence="1">
    <location>
        <begin position="72"/>
        <end position="98"/>
    </location>
</feature>
<gene>
    <name evidence="2" type="ORF">DAPPUDRAFT_301237</name>
</gene>
<feature type="region of interest" description="Disordered" evidence="1">
    <location>
        <begin position="28"/>
        <end position="49"/>
    </location>
</feature>